<accession>A0ABQ9HYX4</accession>
<sequence>MLYGTGRRKTKKRSGRYVPEAENFRLHLPVSGKSYNVRKKTVLDVFQISFRYVQTLQTKMRFNLDISDKKGTHHNRPCAVSFDVKELGSEFKLRFGPPRSDPRSYCNEFYIHPVAAETEDEQKSISAQSTLHHRTAETAYKVLHKVVAMSKSNPKYVLLCTVSGHSFLPCERDFALIERRKMKSTVYHPKQWLEVIVNAILAFSAYYMDKEGFIDLSVIEGMFKKQPDFKITSFHWIHFSSEEPNTVLTRVSLNTLQTWHSYVIRSLPKGREHLRLLQTVLSQLYEEAIAIKKEKKNTC</sequence>
<name>A0ABQ9HYX4_9NEOP</name>
<gene>
    <name evidence="1" type="ORF">PR048_009092</name>
</gene>
<dbReference type="Proteomes" id="UP001159363">
    <property type="component" value="Chromosome 3"/>
</dbReference>
<comment type="caution">
    <text evidence="1">The sequence shown here is derived from an EMBL/GenBank/DDBJ whole genome shotgun (WGS) entry which is preliminary data.</text>
</comment>
<dbReference type="EMBL" id="JARBHB010000003">
    <property type="protein sequence ID" value="KAJ8889592.1"/>
    <property type="molecule type" value="Genomic_DNA"/>
</dbReference>
<evidence type="ECO:0000313" key="1">
    <source>
        <dbReference type="EMBL" id="KAJ8889592.1"/>
    </source>
</evidence>
<organism evidence="1 2">
    <name type="scientific">Dryococelus australis</name>
    <dbReference type="NCBI Taxonomy" id="614101"/>
    <lineage>
        <taxon>Eukaryota</taxon>
        <taxon>Metazoa</taxon>
        <taxon>Ecdysozoa</taxon>
        <taxon>Arthropoda</taxon>
        <taxon>Hexapoda</taxon>
        <taxon>Insecta</taxon>
        <taxon>Pterygota</taxon>
        <taxon>Neoptera</taxon>
        <taxon>Polyneoptera</taxon>
        <taxon>Phasmatodea</taxon>
        <taxon>Verophasmatodea</taxon>
        <taxon>Anareolatae</taxon>
        <taxon>Phasmatidae</taxon>
        <taxon>Eurycanthinae</taxon>
        <taxon>Dryococelus</taxon>
    </lineage>
</organism>
<protein>
    <submittedName>
        <fullName evidence="1">Uncharacterized protein</fullName>
    </submittedName>
</protein>
<evidence type="ECO:0000313" key="2">
    <source>
        <dbReference type="Proteomes" id="UP001159363"/>
    </source>
</evidence>
<reference evidence="1 2" key="1">
    <citation type="submission" date="2023-02" db="EMBL/GenBank/DDBJ databases">
        <title>LHISI_Scaffold_Assembly.</title>
        <authorList>
            <person name="Stuart O.P."/>
            <person name="Cleave R."/>
            <person name="Magrath M.J.L."/>
            <person name="Mikheyev A.S."/>
        </authorList>
    </citation>
    <scope>NUCLEOTIDE SEQUENCE [LARGE SCALE GENOMIC DNA]</scope>
    <source>
        <strain evidence="1">Daus_M_001</strain>
        <tissue evidence="1">Leg muscle</tissue>
    </source>
</reference>
<proteinExistence type="predicted"/>
<keyword evidence="2" id="KW-1185">Reference proteome</keyword>